<evidence type="ECO:0000313" key="3">
    <source>
        <dbReference type="Proteomes" id="UP000775872"/>
    </source>
</evidence>
<feature type="region of interest" description="Disordered" evidence="1">
    <location>
        <begin position="83"/>
        <end position="110"/>
    </location>
</feature>
<organism evidence="2 3">
    <name type="scientific">Clonostachys solani</name>
    <dbReference type="NCBI Taxonomy" id="160281"/>
    <lineage>
        <taxon>Eukaryota</taxon>
        <taxon>Fungi</taxon>
        <taxon>Dikarya</taxon>
        <taxon>Ascomycota</taxon>
        <taxon>Pezizomycotina</taxon>
        <taxon>Sordariomycetes</taxon>
        <taxon>Hypocreomycetidae</taxon>
        <taxon>Hypocreales</taxon>
        <taxon>Bionectriaceae</taxon>
        <taxon>Clonostachys</taxon>
    </lineage>
</organism>
<dbReference type="Proteomes" id="UP000775872">
    <property type="component" value="Unassembled WGS sequence"/>
</dbReference>
<evidence type="ECO:0000256" key="1">
    <source>
        <dbReference type="SAM" id="MobiDB-lite"/>
    </source>
</evidence>
<name>A0A9N9YZS5_9HYPO</name>
<dbReference type="EMBL" id="CABFOC020000014">
    <property type="protein sequence ID" value="CAH0046426.1"/>
    <property type="molecule type" value="Genomic_DNA"/>
</dbReference>
<evidence type="ECO:0000313" key="2">
    <source>
        <dbReference type="EMBL" id="CAH0046426.1"/>
    </source>
</evidence>
<protein>
    <submittedName>
        <fullName evidence="2">Uncharacterized protein</fullName>
    </submittedName>
</protein>
<accession>A0A9N9YZS5</accession>
<proteinExistence type="predicted"/>
<gene>
    <name evidence="2" type="ORF">CSOL1703_00012160</name>
</gene>
<dbReference type="AlphaFoldDB" id="A0A9N9YZS5"/>
<comment type="caution">
    <text evidence="2">The sequence shown here is derived from an EMBL/GenBank/DDBJ whole genome shotgun (WGS) entry which is preliminary data.</text>
</comment>
<keyword evidence="3" id="KW-1185">Reference proteome</keyword>
<reference evidence="2" key="1">
    <citation type="submission" date="2021-10" db="EMBL/GenBank/DDBJ databases">
        <authorList>
            <person name="Piombo E."/>
        </authorList>
    </citation>
    <scope>NUCLEOTIDE SEQUENCE</scope>
</reference>
<feature type="compositionally biased region" description="Basic and acidic residues" evidence="1">
    <location>
        <begin position="85"/>
        <end position="103"/>
    </location>
</feature>
<sequence length="132" mass="14382">MARKDFNAVPTREAGDIGRHLNESLVNFSLPAEAMAHGSLKLDLVAAQSDNIEHIEQLASQAYQQLRGVASPGATAFLLLRNQRHKDSHERPRLAADPYKTDEATSPWSSTAGYSTLAEVFSPPRELATLNG</sequence>